<feature type="compositionally biased region" description="Polar residues" evidence="1">
    <location>
        <begin position="173"/>
        <end position="188"/>
    </location>
</feature>
<evidence type="ECO:0000313" key="3">
    <source>
        <dbReference type="EMBL" id="CAE8660785.1"/>
    </source>
</evidence>
<dbReference type="Proteomes" id="UP000654075">
    <property type="component" value="Unassembled WGS sequence"/>
</dbReference>
<evidence type="ECO:0000313" key="2">
    <source>
        <dbReference type="EMBL" id="CAE8643927.1"/>
    </source>
</evidence>
<feature type="compositionally biased region" description="Polar residues" evidence="1">
    <location>
        <begin position="261"/>
        <end position="277"/>
    </location>
</feature>
<keyword evidence="5" id="KW-1185">Reference proteome</keyword>
<feature type="compositionally biased region" description="Basic and acidic residues" evidence="1">
    <location>
        <begin position="216"/>
        <end position="226"/>
    </location>
</feature>
<accession>A0A813ITH0</accession>
<sequence length="330" mass="35554">EFSMLLEKCKEDMAQHARVIMAEVATERIAGLDSASEFASSAWSAAAIEASSRRMEAAFELQSSRRDQPLESSRGGFGTHVLPDRVKILAGTVQEALADLGQSTRSDDAAAGASILPLSPAGALESREQRNWSLCDEQRLVRVSMTPTPTPSSLSSLAAQSEMAPILRHSKSEPASQLVSPRSLSRTWSGLSVVPDQSRLSLGGSLNASVVPDQPRQLEEDNQKRRAEWMQPVLASRAKNMPPPPTQNRTVAKSFVNVGSASQLNRQSPPQTRRQGNSPVQVSSPVQVKVSPPSTPGMFARRDAVPLPPWIGLARLLPGYQQGPPNVQSL</sequence>
<evidence type="ECO:0000313" key="5">
    <source>
        <dbReference type="Proteomes" id="UP000654075"/>
    </source>
</evidence>
<reference evidence="3" key="1">
    <citation type="submission" date="2021-02" db="EMBL/GenBank/DDBJ databases">
        <authorList>
            <person name="Dougan E. K."/>
            <person name="Rhodes N."/>
            <person name="Thang M."/>
            <person name="Chan C."/>
        </authorList>
    </citation>
    <scope>NUCLEOTIDE SEQUENCE</scope>
</reference>
<evidence type="ECO:0000256" key="1">
    <source>
        <dbReference type="SAM" id="MobiDB-lite"/>
    </source>
</evidence>
<protein>
    <submittedName>
        <fullName evidence="3">Uncharacterized protein</fullName>
    </submittedName>
</protein>
<dbReference type="EMBL" id="CAJNNW010017342">
    <property type="protein sequence ID" value="CAE8660785.1"/>
    <property type="molecule type" value="Genomic_DNA"/>
</dbReference>
<dbReference type="EMBL" id="CAJNNV010033464">
    <property type="protein sequence ID" value="CAE8643927.1"/>
    <property type="molecule type" value="Genomic_DNA"/>
</dbReference>
<feature type="non-terminal residue" evidence="3">
    <location>
        <position position="330"/>
    </location>
</feature>
<feature type="region of interest" description="Disordered" evidence="1">
    <location>
        <begin position="261"/>
        <end position="297"/>
    </location>
</feature>
<comment type="caution">
    <text evidence="3">The sequence shown here is derived from an EMBL/GenBank/DDBJ whole genome shotgun (WGS) entry which is preliminary data.</text>
</comment>
<feature type="compositionally biased region" description="Polar residues" evidence="1">
    <location>
        <begin position="198"/>
        <end position="208"/>
    </location>
</feature>
<organism evidence="3 4">
    <name type="scientific">Polarella glacialis</name>
    <name type="common">Dinoflagellate</name>
    <dbReference type="NCBI Taxonomy" id="89957"/>
    <lineage>
        <taxon>Eukaryota</taxon>
        <taxon>Sar</taxon>
        <taxon>Alveolata</taxon>
        <taxon>Dinophyceae</taxon>
        <taxon>Suessiales</taxon>
        <taxon>Suessiaceae</taxon>
        <taxon>Polarella</taxon>
    </lineage>
</organism>
<name>A0A813ITH0_POLGL</name>
<proteinExistence type="predicted"/>
<gene>
    <name evidence="2" type="ORF">PGLA1383_LOCUS58211</name>
    <name evidence="3" type="ORF">PGLA2088_LOCUS14270</name>
</gene>
<feature type="region of interest" description="Disordered" evidence="1">
    <location>
        <begin position="169"/>
        <end position="188"/>
    </location>
</feature>
<feature type="region of interest" description="Disordered" evidence="1">
    <location>
        <begin position="197"/>
        <end position="226"/>
    </location>
</feature>
<evidence type="ECO:0000313" key="4">
    <source>
        <dbReference type="Proteomes" id="UP000626109"/>
    </source>
</evidence>
<dbReference type="Proteomes" id="UP000626109">
    <property type="component" value="Unassembled WGS sequence"/>
</dbReference>
<feature type="compositionally biased region" description="Low complexity" evidence="1">
    <location>
        <begin position="278"/>
        <end position="292"/>
    </location>
</feature>
<dbReference type="AlphaFoldDB" id="A0A813ITH0"/>